<organism evidence="2 3">
    <name type="scientific">Liparis tanakae</name>
    <name type="common">Tanaka's snailfish</name>
    <dbReference type="NCBI Taxonomy" id="230148"/>
    <lineage>
        <taxon>Eukaryota</taxon>
        <taxon>Metazoa</taxon>
        <taxon>Chordata</taxon>
        <taxon>Craniata</taxon>
        <taxon>Vertebrata</taxon>
        <taxon>Euteleostomi</taxon>
        <taxon>Actinopterygii</taxon>
        <taxon>Neopterygii</taxon>
        <taxon>Teleostei</taxon>
        <taxon>Neoteleostei</taxon>
        <taxon>Acanthomorphata</taxon>
        <taxon>Eupercaria</taxon>
        <taxon>Perciformes</taxon>
        <taxon>Cottioidei</taxon>
        <taxon>Cottales</taxon>
        <taxon>Liparidae</taxon>
        <taxon>Liparis</taxon>
    </lineage>
</organism>
<dbReference type="Gene3D" id="2.30.42.10">
    <property type="match status" value="1"/>
</dbReference>
<protein>
    <submittedName>
        <fullName evidence="2">Protein Shroom3</fullName>
    </submittedName>
</protein>
<evidence type="ECO:0000313" key="3">
    <source>
        <dbReference type="Proteomes" id="UP000314294"/>
    </source>
</evidence>
<reference evidence="2 3" key="1">
    <citation type="submission" date="2019-03" db="EMBL/GenBank/DDBJ databases">
        <title>First draft genome of Liparis tanakae, snailfish: a comprehensive survey of snailfish specific genes.</title>
        <authorList>
            <person name="Kim W."/>
            <person name="Song I."/>
            <person name="Jeong J.-H."/>
            <person name="Kim D."/>
            <person name="Kim S."/>
            <person name="Ryu S."/>
            <person name="Song J.Y."/>
            <person name="Lee S.K."/>
        </authorList>
    </citation>
    <scope>NUCLEOTIDE SEQUENCE [LARGE SCALE GENOMIC DNA]</scope>
    <source>
        <tissue evidence="2">Muscle</tissue>
    </source>
</reference>
<evidence type="ECO:0000313" key="2">
    <source>
        <dbReference type="EMBL" id="TNN31222.1"/>
    </source>
</evidence>
<dbReference type="InterPro" id="IPR036034">
    <property type="entry name" value="PDZ_sf"/>
</dbReference>
<keyword evidence="3" id="KW-1185">Reference proteome</keyword>
<comment type="caution">
    <text evidence="2">The sequence shown here is derived from an EMBL/GenBank/DDBJ whole genome shotgun (WGS) entry which is preliminary data.</text>
</comment>
<dbReference type="AlphaFoldDB" id="A0A4Z2ESG6"/>
<evidence type="ECO:0000256" key="1">
    <source>
        <dbReference type="SAM" id="MobiDB-lite"/>
    </source>
</evidence>
<proteinExistence type="predicted"/>
<dbReference type="EMBL" id="SRLO01003674">
    <property type="protein sequence ID" value="TNN31222.1"/>
    <property type="molecule type" value="Genomic_DNA"/>
</dbReference>
<sequence length="107" mass="11586">MTRCGRQGARAPRPSRRLSLVSADGNSPDGAMDAAGYQHEPRYTDAERLWHEAPGGPDPRSRDGESWKLVEAFLSGGAPWGFTLRGGLEHREPLLITKASEETAGSL</sequence>
<dbReference type="Proteomes" id="UP000314294">
    <property type="component" value="Unassembled WGS sequence"/>
</dbReference>
<dbReference type="OrthoDB" id="10063560at2759"/>
<feature type="region of interest" description="Disordered" evidence="1">
    <location>
        <begin position="1"/>
        <end position="36"/>
    </location>
</feature>
<name>A0A4Z2ESG6_9TELE</name>
<accession>A0A4Z2ESG6</accession>
<gene>
    <name evidence="2" type="primary">SHROOM3_0</name>
    <name evidence="2" type="ORF">EYF80_058625</name>
</gene>